<organism evidence="2 3">
    <name type="scientific">Triparma laevis f. inornata</name>
    <dbReference type="NCBI Taxonomy" id="1714386"/>
    <lineage>
        <taxon>Eukaryota</taxon>
        <taxon>Sar</taxon>
        <taxon>Stramenopiles</taxon>
        <taxon>Ochrophyta</taxon>
        <taxon>Bolidophyceae</taxon>
        <taxon>Parmales</taxon>
        <taxon>Triparmaceae</taxon>
        <taxon>Triparma</taxon>
    </lineage>
</organism>
<keyword evidence="1" id="KW-1133">Transmembrane helix</keyword>
<feature type="transmembrane region" description="Helical" evidence="1">
    <location>
        <begin position="90"/>
        <end position="112"/>
    </location>
</feature>
<accession>A0A9W7EGD8</accession>
<keyword evidence="1" id="KW-0812">Transmembrane</keyword>
<protein>
    <submittedName>
        <fullName evidence="2">Uncharacterized protein</fullName>
    </submittedName>
</protein>
<dbReference type="Proteomes" id="UP001162640">
    <property type="component" value="Unassembled WGS sequence"/>
</dbReference>
<comment type="caution">
    <text evidence="2">The sequence shown here is derived from an EMBL/GenBank/DDBJ whole genome shotgun (WGS) entry which is preliminary data.</text>
</comment>
<sequence length="268" mass="29746">MLRNRICLVATGCIKSSTPEDTTDDEASILGRQLSPLLLFSTSPKIAADAWFHNSPILESLDTQTHGDFMNGIHILVCSLKSNHGLRIRVTMGAILSVLDITSDIYMTIVFLSSEDNNQHKFGYVTLGMIGVCVFLQLSMVIVQYAKFSLSRKLLEMFYVVTFLRPAVDAHRVGQAKREGDHQMAFSPIMELQCNKLIETVAEAIPGAVIQTYALLVNDFDSKAAMGQEIKDISSTLLLFVLDGCRKVHYVCNDDEDERVNPLPLPTC</sequence>
<reference evidence="3" key="1">
    <citation type="journal article" date="2023" name="Commun. Biol.">
        <title>Genome analysis of Parmales, the sister group of diatoms, reveals the evolutionary specialization of diatoms from phago-mixotrophs to photoautotrophs.</title>
        <authorList>
            <person name="Ban H."/>
            <person name="Sato S."/>
            <person name="Yoshikawa S."/>
            <person name="Yamada K."/>
            <person name="Nakamura Y."/>
            <person name="Ichinomiya M."/>
            <person name="Sato N."/>
            <person name="Blanc-Mathieu R."/>
            <person name="Endo H."/>
            <person name="Kuwata A."/>
            <person name="Ogata H."/>
        </authorList>
    </citation>
    <scope>NUCLEOTIDE SEQUENCE [LARGE SCALE GENOMIC DNA]</scope>
</reference>
<name>A0A9W7EGD8_9STRA</name>
<keyword evidence="1" id="KW-0472">Membrane</keyword>
<evidence type="ECO:0000313" key="2">
    <source>
        <dbReference type="EMBL" id="GMH80134.1"/>
    </source>
</evidence>
<proteinExistence type="predicted"/>
<dbReference type="AlphaFoldDB" id="A0A9W7EGD8"/>
<evidence type="ECO:0000313" key="3">
    <source>
        <dbReference type="Proteomes" id="UP001162640"/>
    </source>
</evidence>
<evidence type="ECO:0000256" key="1">
    <source>
        <dbReference type="SAM" id="Phobius"/>
    </source>
</evidence>
<dbReference type="EMBL" id="BLQM01000277">
    <property type="protein sequence ID" value="GMH80134.1"/>
    <property type="molecule type" value="Genomic_DNA"/>
</dbReference>
<feature type="transmembrane region" description="Helical" evidence="1">
    <location>
        <begin position="124"/>
        <end position="146"/>
    </location>
</feature>
<gene>
    <name evidence="2" type="ORF">TL16_g08417</name>
</gene>